<reference evidence="2" key="1">
    <citation type="journal article" date="2021" name="Nat. Commun.">
        <title>Genetic determinants of endophytism in the Arabidopsis root mycobiome.</title>
        <authorList>
            <person name="Mesny F."/>
            <person name="Miyauchi S."/>
            <person name="Thiergart T."/>
            <person name="Pickel B."/>
            <person name="Atanasova L."/>
            <person name="Karlsson M."/>
            <person name="Huettel B."/>
            <person name="Barry K.W."/>
            <person name="Haridas S."/>
            <person name="Chen C."/>
            <person name="Bauer D."/>
            <person name="Andreopoulos W."/>
            <person name="Pangilinan J."/>
            <person name="LaButti K."/>
            <person name="Riley R."/>
            <person name="Lipzen A."/>
            <person name="Clum A."/>
            <person name="Drula E."/>
            <person name="Henrissat B."/>
            <person name="Kohler A."/>
            <person name="Grigoriev I.V."/>
            <person name="Martin F.M."/>
            <person name="Hacquard S."/>
        </authorList>
    </citation>
    <scope>NUCLEOTIDE SEQUENCE</scope>
    <source>
        <strain evidence="2">MPI-CAGE-AT-0023</strain>
    </source>
</reference>
<accession>A0A9P9JQ73</accession>
<protein>
    <submittedName>
        <fullName evidence="2">Uncharacterized protein</fullName>
    </submittedName>
</protein>
<organism evidence="2 3">
    <name type="scientific">Fusarium redolens</name>
    <dbReference type="NCBI Taxonomy" id="48865"/>
    <lineage>
        <taxon>Eukaryota</taxon>
        <taxon>Fungi</taxon>
        <taxon>Dikarya</taxon>
        <taxon>Ascomycota</taxon>
        <taxon>Pezizomycotina</taxon>
        <taxon>Sordariomycetes</taxon>
        <taxon>Hypocreomycetidae</taxon>
        <taxon>Hypocreales</taxon>
        <taxon>Nectriaceae</taxon>
        <taxon>Fusarium</taxon>
        <taxon>Fusarium redolens species complex</taxon>
    </lineage>
</organism>
<evidence type="ECO:0000313" key="3">
    <source>
        <dbReference type="Proteomes" id="UP000720189"/>
    </source>
</evidence>
<dbReference type="RefSeq" id="XP_046041339.1">
    <property type="nucleotide sequence ID" value="XM_046198259.1"/>
</dbReference>
<sequence length="182" mass="20701">MQTYTQGNVPLISEGQCDEEGFDPNQSFCISDKMPDESTDPSSWGASQVRLQQSDSLQHQHFLLPETIQTKRTPATTKQVQRKRGVKHASRIGKKQQDKANLWPSKVNDIDSYGSPRQPPSLDAEHNFASPKEARTASRRNRYQRYWGTVCRKKEIYQQAKYAPSLLQQLGSTPQNLPAQQI</sequence>
<name>A0A9P9JQ73_FUSRE</name>
<evidence type="ECO:0000256" key="1">
    <source>
        <dbReference type="SAM" id="MobiDB-lite"/>
    </source>
</evidence>
<feature type="compositionally biased region" description="Polar residues" evidence="1">
    <location>
        <begin position="40"/>
        <end position="52"/>
    </location>
</feature>
<dbReference type="GeneID" id="70228213"/>
<comment type="caution">
    <text evidence="2">The sequence shown here is derived from an EMBL/GenBank/DDBJ whole genome shotgun (WGS) entry which is preliminary data.</text>
</comment>
<dbReference type="EMBL" id="JAGMUX010000033">
    <property type="protein sequence ID" value="KAH7208436.1"/>
    <property type="molecule type" value="Genomic_DNA"/>
</dbReference>
<dbReference type="Proteomes" id="UP000720189">
    <property type="component" value="Unassembled WGS sequence"/>
</dbReference>
<proteinExistence type="predicted"/>
<dbReference type="AlphaFoldDB" id="A0A9P9JQ73"/>
<keyword evidence="3" id="KW-1185">Reference proteome</keyword>
<feature type="region of interest" description="Disordered" evidence="1">
    <location>
        <begin position="1"/>
        <end position="52"/>
    </location>
</feature>
<feature type="compositionally biased region" description="Basic residues" evidence="1">
    <location>
        <begin position="80"/>
        <end position="94"/>
    </location>
</feature>
<evidence type="ECO:0000313" key="2">
    <source>
        <dbReference type="EMBL" id="KAH7208436.1"/>
    </source>
</evidence>
<feature type="region of interest" description="Disordered" evidence="1">
    <location>
        <begin position="69"/>
        <end position="140"/>
    </location>
</feature>
<feature type="compositionally biased region" description="Polar residues" evidence="1">
    <location>
        <begin position="69"/>
        <end position="79"/>
    </location>
</feature>
<gene>
    <name evidence="2" type="ORF">BKA55DRAFT_681603</name>
</gene>